<comment type="caution">
    <text evidence="6">The sequence shown here is derived from an EMBL/GenBank/DDBJ whole genome shotgun (WGS) entry which is preliminary data.</text>
</comment>
<reference evidence="6 7" key="1">
    <citation type="submission" date="2024-06" db="EMBL/GenBank/DDBJ databases">
        <authorList>
            <person name="Kim D.-U."/>
        </authorList>
    </citation>
    <scope>NUCLEOTIDE SEQUENCE [LARGE SCALE GENOMIC DNA]</scope>
    <source>
        <strain evidence="6 7">KACC15460</strain>
    </source>
</reference>
<accession>A0ABV2DGW1</accession>
<keyword evidence="4" id="KW-0503">Monooxygenase</keyword>
<evidence type="ECO:0000256" key="1">
    <source>
        <dbReference type="ARBA" id="ARBA00022630"/>
    </source>
</evidence>
<keyword evidence="2" id="KW-0288">FMN</keyword>
<sequence>MLPEAGVEFVSSTPKALKLLGVKKMQNPLRNGNRLKLGLFGTNGKAGAQTLVPELYYPTWENSIRTAQVADRAGFETIVAYARWKAYMPGRPDHISGVVFDPFTWCAGIAQATNYSAIMPTSHAPTIHPVTCAKQCATIDHISNGRLALNIVGGWNKHELEMFGADMLEHDRRYEQLEEWLTVIKKMWVETNEFDYQGSFYNVRRGASMPKPLQQPAPPIMNAGGSARGMSFACQHADICFVILQSDDPNEWRKQIDLYKNTARSFGREIQVWTYCPVVQRDTKEEAENYLNYFAVEMEDKESVDAWSVGIGSQSQIASPDKLREMRKRVAAGAGGNILVGTGEIISEQMQTLCDAGLDGVLCSFVNVDDGLHRFISQALPLLEQRGLRQSFAPQKSESSIAAAMA</sequence>
<dbReference type="PANTHER" id="PTHR42847:SF4">
    <property type="entry name" value="ALKANESULFONATE MONOOXYGENASE-RELATED"/>
    <property type="match status" value="1"/>
</dbReference>
<feature type="domain" description="Luciferase-like" evidence="5">
    <location>
        <begin position="54"/>
        <end position="359"/>
    </location>
</feature>
<evidence type="ECO:0000259" key="5">
    <source>
        <dbReference type="Pfam" id="PF00296"/>
    </source>
</evidence>
<keyword evidence="1" id="KW-0285">Flavoprotein</keyword>
<name>A0ABV2DGW1_9HYPH</name>
<dbReference type="Gene3D" id="3.20.20.30">
    <property type="entry name" value="Luciferase-like domain"/>
    <property type="match status" value="1"/>
</dbReference>
<dbReference type="PANTHER" id="PTHR42847">
    <property type="entry name" value="ALKANESULFONATE MONOOXYGENASE"/>
    <property type="match status" value="1"/>
</dbReference>
<dbReference type="Pfam" id="PF00296">
    <property type="entry name" value="Bac_luciferase"/>
    <property type="match status" value="1"/>
</dbReference>
<evidence type="ECO:0000256" key="2">
    <source>
        <dbReference type="ARBA" id="ARBA00022643"/>
    </source>
</evidence>
<protein>
    <submittedName>
        <fullName evidence="6">LLM class flavin-dependent oxidoreductase</fullName>
    </submittedName>
</protein>
<evidence type="ECO:0000313" key="6">
    <source>
        <dbReference type="EMBL" id="MET2829286.1"/>
    </source>
</evidence>
<evidence type="ECO:0000256" key="3">
    <source>
        <dbReference type="ARBA" id="ARBA00023002"/>
    </source>
</evidence>
<dbReference type="InterPro" id="IPR036661">
    <property type="entry name" value="Luciferase-like_sf"/>
</dbReference>
<dbReference type="RefSeq" id="WP_354461238.1">
    <property type="nucleotide sequence ID" value="NZ_JBEWSZ010000001.1"/>
</dbReference>
<dbReference type="InterPro" id="IPR050172">
    <property type="entry name" value="SsuD_RutA_monooxygenase"/>
</dbReference>
<keyword evidence="3" id="KW-0560">Oxidoreductase</keyword>
<dbReference type="EMBL" id="JBEWSZ010000001">
    <property type="protein sequence ID" value="MET2829286.1"/>
    <property type="molecule type" value="Genomic_DNA"/>
</dbReference>
<evidence type="ECO:0000256" key="4">
    <source>
        <dbReference type="ARBA" id="ARBA00023033"/>
    </source>
</evidence>
<proteinExistence type="predicted"/>
<dbReference type="SUPFAM" id="SSF51679">
    <property type="entry name" value="Bacterial luciferase-like"/>
    <property type="match status" value="1"/>
</dbReference>
<gene>
    <name evidence="6" type="ORF">ABVQ20_20140</name>
</gene>
<evidence type="ECO:0000313" key="7">
    <source>
        <dbReference type="Proteomes" id="UP001548832"/>
    </source>
</evidence>
<organism evidence="6 7">
    <name type="scientific">Mesorhizobium shangrilense</name>
    <dbReference type="NCBI Taxonomy" id="460060"/>
    <lineage>
        <taxon>Bacteria</taxon>
        <taxon>Pseudomonadati</taxon>
        <taxon>Pseudomonadota</taxon>
        <taxon>Alphaproteobacteria</taxon>
        <taxon>Hyphomicrobiales</taxon>
        <taxon>Phyllobacteriaceae</taxon>
        <taxon>Mesorhizobium</taxon>
    </lineage>
</organism>
<dbReference type="InterPro" id="IPR011251">
    <property type="entry name" value="Luciferase-like_dom"/>
</dbReference>
<dbReference type="Proteomes" id="UP001548832">
    <property type="component" value="Unassembled WGS sequence"/>
</dbReference>
<keyword evidence="7" id="KW-1185">Reference proteome</keyword>